<dbReference type="InterPro" id="IPR005135">
    <property type="entry name" value="Endo/exonuclease/phosphatase"/>
</dbReference>
<keyword evidence="3" id="KW-1185">Reference proteome</keyword>
<name>A0A2G8L3A2_STIJA</name>
<evidence type="ECO:0000313" key="3">
    <source>
        <dbReference type="Proteomes" id="UP000230750"/>
    </source>
</evidence>
<gene>
    <name evidence="2" type="ORF">BSL78_08368</name>
</gene>
<organism evidence="2 3">
    <name type="scientific">Stichopus japonicus</name>
    <name type="common">Sea cucumber</name>
    <dbReference type="NCBI Taxonomy" id="307972"/>
    <lineage>
        <taxon>Eukaryota</taxon>
        <taxon>Metazoa</taxon>
        <taxon>Echinodermata</taxon>
        <taxon>Eleutherozoa</taxon>
        <taxon>Echinozoa</taxon>
        <taxon>Holothuroidea</taxon>
        <taxon>Aspidochirotacea</taxon>
        <taxon>Aspidochirotida</taxon>
        <taxon>Stichopodidae</taxon>
        <taxon>Apostichopus</taxon>
    </lineage>
</organism>
<proteinExistence type="predicted"/>
<protein>
    <recommendedName>
        <fullName evidence="1">Endonuclease/exonuclease/phosphatase domain-containing protein</fullName>
    </recommendedName>
</protein>
<dbReference type="EMBL" id="MRZV01000236">
    <property type="protein sequence ID" value="PIK54722.1"/>
    <property type="molecule type" value="Genomic_DNA"/>
</dbReference>
<dbReference type="AlphaFoldDB" id="A0A2G8L3A2"/>
<dbReference type="PANTHER" id="PTHR23227">
    <property type="entry name" value="BUCENTAUR RELATED"/>
    <property type="match status" value="1"/>
</dbReference>
<sequence>MTPGTSEDLQNINDIRKTAAIDAELCRLNIDIAALQETRLADDGSVQEKDYTFFWKGKAKEERREHGVGFAVKSSLLPMTKPLVGGTERLLSLRINTSKGIVNLVAAYAPTLAASPDVKNKFYSELDELIGQLPESEDLYLLGDFNARVGAEHDSWPTCVGHHGVGKINENGQRLLELCCNRNLCITNTYFQHKEKHKVSWMHPRSHQWHQLDLIITRRSRIGDVHTTRSYHSADCDTDHALVISKVVLQPKRIHHAKPRGLPKINTACTADTVKTHKFNASMKNFGPALPDETAESRWCQLSSFIYQSAIDAFGRKKRQNTDWYDANLKVIEPATTAKRQALIRWKQYPSAKTLSALRKSRAESQRIARKCANDYWTQLSTSIEQASTSGNIGAMYEGIRQATGPAVKKSAPLKTKSGEIITDPNKQMDRWVEHYLELYSTENTVSEDAINCIPVLPVLENLDKEPTMIELEKAIDALSSAKLQEMMPFHLRSSKKEKLHFYPSP</sequence>
<evidence type="ECO:0000313" key="2">
    <source>
        <dbReference type="EMBL" id="PIK54722.1"/>
    </source>
</evidence>
<comment type="caution">
    <text evidence="2">The sequence shown here is derived from an EMBL/GenBank/DDBJ whole genome shotgun (WGS) entry which is preliminary data.</text>
</comment>
<reference evidence="2" key="1">
    <citation type="journal article" date="2017" name="PLoS Biol.">
        <title>The sea cucumber genome provides insights into morphological evolution and visceral regeneration.</title>
        <authorList>
            <person name="Zhang X."/>
            <person name="Sun L."/>
            <person name="Yuan J."/>
            <person name="Sun Y."/>
            <person name="Gao Y."/>
            <person name="Zhang L."/>
            <person name="Li S."/>
            <person name="Dai H."/>
            <person name="Hamel J.F."/>
            <person name="Liu C."/>
            <person name="Yu Y."/>
            <person name="Liu S."/>
            <person name="Lin W."/>
            <person name="Guo K."/>
            <person name="Jin S."/>
            <person name="Xu P."/>
            <person name="Storey K.B."/>
            <person name="Huan P."/>
            <person name="Zhang T."/>
            <person name="Zhou Y."/>
            <person name="Zhang J."/>
            <person name="Lin C."/>
            <person name="Li X."/>
            <person name="Xing L."/>
            <person name="Huo D."/>
            <person name="Sun M."/>
            <person name="Wang L."/>
            <person name="Mercier A."/>
            <person name="Li F."/>
            <person name="Yang H."/>
            <person name="Xiang J."/>
        </authorList>
    </citation>
    <scope>NUCLEOTIDE SEQUENCE [LARGE SCALE GENOMIC DNA]</scope>
    <source>
        <strain evidence="2">Shaxun</strain>
        <tissue evidence="2">Muscle</tissue>
    </source>
</reference>
<accession>A0A2G8L3A2</accession>
<dbReference type="PANTHER" id="PTHR23227:SF84">
    <property type="entry name" value="ENDONUCLEASE_EXONUCLEASE_PHOSPHATASE DOMAIN-CONTAINING PROTEIN"/>
    <property type="match status" value="1"/>
</dbReference>
<dbReference type="SUPFAM" id="SSF56219">
    <property type="entry name" value="DNase I-like"/>
    <property type="match status" value="1"/>
</dbReference>
<feature type="domain" description="Endonuclease/exonuclease/phosphatase" evidence="1">
    <location>
        <begin position="27"/>
        <end position="213"/>
    </location>
</feature>
<dbReference type="Proteomes" id="UP000230750">
    <property type="component" value="Unassembled WGS sequence"/>
</dbReference>
<dbReference type="InterPro" id="IPR027124">
    <property type="entry name" value="Swc5/CFDP1/2"/>
</dbReference>
<dbReference type="InterPro" id="IPR036691">
    <property type="entry name" value="Endo/exonu/phosph_ase_sf"/>
</dbReference>
<dbReference type="STRING" id="307972.A0A2G8L3A2"/>
<dbReference type="CDD" id="cd09076">
    <property type="entry name" value="L1-EN"/>
    <property type="match status" value="1"/>
</dbReference>
<evidence type="ECO:0000259" key="1">
    <source>
        <dbReference type="Pfam" id="PF03372"/>
    </source>
</evidence>
<dbReference type="OrthoDB" id="6139000at2759"/>
<dbReference type="Pfam" id="PF03372">
    <property type="entry name" value="Exo_endo_phos"/>
    <property type="match status" value="1"/>
</dbReference>
<dbReference type="Gene3D" id="3.60.10.10">
    <property type="entry name" value="Endonuclease/exonuclease/phosphatase"/>
    <property type="match status" value="1"/>
</dbReference>
<dbReference type="GO" id="GO:0003824">
    <property type="term" value="F:catalytic activity"/>
    <property type="evidence" value="ECO:0007669"/>
    <property type="project" value="InterPro"/>
</dbReference>